<dbReference type="Proteomes" id="UP001652625">
    <property type="component" value="Chromosome 01"/>
</dbReference>
<keyword evidence="4" id="KW-0539">Nucleus</keyword>
<dbReference type="InterPro" id="IPR051732">
    <property type="entry name" value="USF"/>
</dbReference>
<evidence type="ECO:0000256" key="6">
    <source>
        <dbReference type="SAM" id="MobiDB-lite"/>
    </source>
</evidence>
<feature type="compositionally biased region" description="Basic and acidic residues" evidence="6">
    <location>
        <begin position="128"/>
        <end position="147"/>
    </location>
</feature>
<feature type="domain" description="BHLH" evidence="7">
    <location>
        <begin position="143"/>
        <end position="198"/>
    </location>
</feature>
<evidence type="ECO:0000256" key="5">
    <source>
        <dbReference type="SAM" id="Coils"/>
    </source>
</evidence>
<evidence type="ECO:0000313" key="8">
    <source>
        <dbReference type="Proteomes" id="UP001652625"/>
    </source>
</evidence>
<dbReference type="CDD" id="cd11396">
    <property type="entry name" value="bHLHzip_USF"/>
    <property type="match status" value="1"/>
</dbReference>
<accession>A0ABM4B832</accession>
<feature type="region of interest" description="Disordered" evidence="6">
    <location>
        <begin position="118"/>
        <end position="147"/>
    </location>
</feature>
<keyword evidence="2" id="KW-0805">Transcription regulation</keyword>
<dbReference type="Pfam" id="PF00010">
    <property type="entry name" value="HLH"/>
    <property type="match status" value="1"/>
</dbReference>
<proteinExistence type="predicted"/>
<dbReference type="PANTHER" id="PTHR46117:SF3">
    <property type="entry name" value="FI24210P1"/>
    <property type="match status" value="1"/>
</dbReference>
<feature type="coiled-coil region" evidence="5">
    <location>
        <begin position="206"/>
        <end position="233"/>
    </location>
</feature>
<comment type="subcellular location">
    <subcellularLocation>
        <location evidence="1">Nucleus</location>
    </subcellularLocation>
</comment>
<reference evidence="9" key="2">
    <citation type="submission" date="2025-08" db="UniProtKB">
        <authorList>
            <consortium name="RefSeq"/>
        </authorList>
    </citation>
    <scope>IDENTIFICATION</scope>
</reference>
<organism evidence="8 9">
    <name type="scientific">Hydra vulgaris</name>
    <name type="common">Hydra</name>
    <name type="synonym">Hydra attenuata</name>
    <dbReference type="NCBI Taxonomy" id="6087"/>
    <lineage>
        <taxon>Eukaryota</taxon>
        <taxon>Metazoa</taxon>
        <taxon>Cnidaria</taxon>
        <taxon>Hydrozoa</taxon>
        <taxon>Hydroidolina</taxon>
        <taxon>Anthoathecata</taxon>
        <taxon>Aplanulata</taxon>
        <taxon>Hydridae</taxon>
        <taxon>Hydra</taxon>
    </lineage>
</organism>
<dbReference type="SMART" id="SM00353">
    <property type="entry name" value="HLH"/>
    <property type="match status" value="1"/>
</dbReference>
<keyword evidence="3" id="KW-0804">Transcription</keyword>
<dbReference type="SUPFAM" id="SSF47459">
    <property type="entry name" value="HLH, helix-loop-helix DNA-binding domain"/>
    <property type="match status" value="1"/>
</dbReference>
<evidence type="ECO:0000256" key="2">
    <source>
        <dbReference type="ARBA" id="ARBA00023015"/>
    </source>
</evidence>
<dbReference type="InterPro" id="IPR011598">
    <property type="entry name" value="bHLH_dom"/>
</dbReference>
<evidence type="ECO:0000256" key="3">
    <source>
        <dbReference type="ARBA" id="ARBA00023163"/>
    </source>
</evidence>
<dbReference type="GeneID" id="100204984"/>
<evidence type="ECO:0000259" key="7">
    <source>
        <dbReference type="SMART" id="SM00353"/>
    </source>
</evidence>
<dbReference type="RefSeq" id="XP_065645027.1">
    <property type="nucleotide sequence ID" value="XM_065788955.1"/>
</dbReference>
<feature type="region of interest" description="Disordered" evidence="6">
    <location>
        <begin position="1"/>
        <end position="20"/>
    </location>
</feature>
<name>A0ABM4B832_HYDVU</name>
<dbReference type="Gene3D" id="4.10.280.10">
    <property type="entry name" value="Helix-loop-helix DNA-binding domain"/>
    <property type="match status" value="1"/>
</dbReference>
<keyword evidence="5" id="KW-0175">Coiled coil</keyword>
<reference evidence="8" key="1">
    <citation type="submission" date="2025-05" db="UniProtKB">
        <authorList>
            <consortium name="RefSeq"/>
        </authorList>
    </citation>
    <scope>NUCLEOTIDE SEQUENCE [LARGE SCALE GENOMIC DNA]</scope>
</reference>
<dbReference type="PANTHER" id="PTHR46117">
    <property type="entry name" value="FI24210P1"/>
    <property type="match status" value="1"/>
</dbReference>
<evidence type="ECO:0000313" key="9">
    <source>
        <dbReference type="RefSeq" id="XP_065645027.1"/>
    </source>
</evidence>
<evidence type="ECO:0000256" key="1">
    <source>
        <dbReference type="ARBA" id="ARBA00004123"/>
    </source>
</evidence>
<protein>
    <submittedName>
        <fullName evidence="9">Upstream stimulatory factor 2</fullName>
    </submittedName>
</protein>
<evidence type="ECO:0000256" key="4">
    <source>
        <dbReference type="ARBA" id="ARBA00023242"/>
    </source>
</evidence>
<sequence>MTTLFEEAESTNPPSPSLDLLDSSIKNDLDSIRKLPTSLQAGSLYAVGGGQLQQVITSSEISTLAAVAVDGSSQDGPRYTYYPAVQTSDANQHGQFYVMMSPQDVIPVTGAGQRIIAPRAQNLPSKMENSRSSRDERRRATHNEVERRRRDKINTWIMKLATVVPDCQMDQSKQGTSKGGVLSKALDHIIKLRTQNDRMADTIKEQERILVENQVLRQQVEKLRQDNAILQANLQFRHTEHMEHDHKIESD</sequence>
<dbReference type="InterPro" id="IPR036638">
    <property type="entry name" value="HLH_DNA-bd_sf"/>
</dbReference>
<gene>
    <name evidence="9" type="primary">LOC100204984</name>
</gene>
<keyword evidence="8" id="KW-1185">Reference proteome</keyword>